<feature type="chain" id="PRO_5047022946" description="WD40 repeat domain-containing protein" evidence="1">
    <location>
        <begin position="28"/>
        <end position="208"/>
    </location>
</feature>
<keyword evidence="3" id="KW-1185">Reference proteome</keyword>
<organism evidence="2 3">
    <name type="scientific">Deinococcus arenicola</name>
    <dbReference type="NCBI Taxonomy" id="2994950"/>
    <lineage>
        <taxon>Bacteria</taxon>
        <taxon>Thermotogati</taxon>
        <taxon>Deinococcota</taxon>
        <taxon>Deinococci</taxon>
        <taxon>Deinococcales</taxon>
        <taxon>Deinococcaceae</taxon>
        <taxon>Deinococcus</taxon>
    </lineage>
</organism>
<feature type="signal peptide" evidence="1">
    <location>
        <begin position="1"/>
        <end position="27"/>
    </location>
</feature>
<evidence type="ECO:0000313" key="2">
    <source>
        <dbReference type="EMBL" id="MDV6375225.1"/>
    </source>
</evidence>
<protein>
    <recommendedName>
        <fullName evidence="4">WD40 repeat domain-containing protein</fullName>
    </recommendedName>
</protein>
<evidence type="ECO:0000313" key="3">
    <source>
        <dbReference type="Proteomes" id="UP001276150"/>
    </source>
</evidence>
<dbReference type="Proteomes" id="UP001276150">
    <property type="component" value="Unassembled WGS sequence"/>
</dbReference>
<accession>A0ABU4DS15</accession>
<keyword evidence="1" id="KW-0732">Signal</keyword>
<dbReference type="RefSeq" id="WP_317640558.1">
    <property type="nucleotide sequence ID" value="NZ_JAPMIV010000021.1"/>
</dbReference>
<comment type="caution">
    <text evidence="2">The sequence shown here is derived from an EMBL/GenBank/DDBJ whole genome shotgun (WGS) entry which is preliminary data.</text>
</comment>
<gene>
    <name evidence="2" type="ORF">ORD21_11565</name>
</gene>
<dbReference type="EMBL" id="JAPMIV010000021">
    <property type="protein sequence ID" value="MDV6375225.1"/>
    <property type="molecule type" value="Genomic_DNA"/>
</dbReference>
<evidence type="ECO:0000256" key="1">
    <source>
        <dbReference type="SAM" id="SignalP"/>
    </source>
</evidence>
<name>A0ABU4DS15_9DEIO</name>
<proteinExistence type="predicted"/>
<sequence>MNVLALSTLGRLTACALIAGAAALAQAQTPPTPPVTPVPLPDGRIIQVSAPPAQAHPDGGWMDWRLHFKRTSLDRRFTALGFVQSSNNPKHDPVEVHLVKPSGQIIPLRNSDVFDVFWTIDGQYLIGQGSNTLRLWNTNGGLRVRQLPRMDRLDVIPNLVCVAVRDFTDSAGNETDVWTVYRLHIPSLRPAGQFKLPEEPTERQRFCR</sequence>
<reference evidence="2 3" key="1">
    <citation type="submission" date="2022-11" db="EMBL/GenBank/DDBJ databases">
        <title>Deinococcus ZS9-10, Low Temperature and Draught-tolerating, UV-resistant Bacteria from Continental Antarctica.</title>
        <authorList>
            <person name="Cheng L."/>
        </authorList>
    </citation>
    <scope>NUCLEOTIDE SEQUENCE [LARGE SCALE GENOMIC DNA]</scope>
    <source>
        <strain evidence="2 3">ZS9-10</strain>
    </source>
</reference>
<evidence type="ECO:0008006" key="4">
    <source>
        <dbReference type="Google" id="ProtNLM"/>
    </source>
</evidence>